<comment type="caution">
    <text evidence="3">The sequence shown here is derived from an EMBL/GenBank/DDBJ whole genome shotgun (WGS) entry which is preliminary data.</text>
</comment>
<dbReference type="InterPro" id="IPR007484">
    <property type="entry name" value="Peptidase_M28"/>
</dbReference>
<dbReference type="AlphaFoldDB" id="I5C9M2"/>
<dbReference type="GO" id="GO:0008235">
    <property type="term" value="F:metalloexopeptidase activity"/>
    <property type="evidence" value="ECO:0007669"/>
    <property type="project" value="InterPro"/>
</dbReference>
<feature type="domain" description="Peptidase M28" evidence="2">
    <location>
        <begin position="104"/>
        <end position="299"/>
    </location>
</feature>
<keyword evidence="4" id="KW-1185">Reference proteome</keyword>
<evidence type="ECO:0000256" key="1">
    <source>
        <dbReference type="SAM" id="SignalP"/>
    </source>
</evidence>
<sequence length="406" mass="44150">MTQLNSLLKHSVYVLLCFFLAQGAYAQAPATETEKATERLSRHVHILAADSMEGRGLGTEGRLKAIRYIESEMAAVGLQPLPGADSFRQEFELRIALINLKGINLVGMLPGSDPELREEYIVVGAHYDHLGYSERGIFPGADDNASGVAGILEIARMLQEKGEPLKRSILFVAFDAEESGLIGAEKFVEAAKPFPNSAIKAMFSLDMIGMYEKKGSLELKGLETLAEGLSLLERAESQHDIRIKGTAPTIERRTDTWPFGQVGIPAIYVNTGIISPYHTPQDKANLLDYPGMAKVSAFLSDLLTEMALAPSLSPIENLKNLRNGGSAKRLNTGAQFAMGNAFNRHRSAAFNSFGVVAFEAGLNAEYKLKNRLELSLATLVEWHGAELGESILRRASLTAPCICAII</sequence>
<dbReference type="RefSeq" id="WP_009053526.1">
    <property type="nucleotide sequence ID" value="NZ_AJYA01000005.1"/>
</dbReference>
<dbReference type="EMBL" id="AJYA01000005">
    <property type="protein sequence ID" value="EIM78524.1"/>
    <property type="molecule type" value="Genomic_DNA"/>
</dbReference>
<evidence type="ECO:0000259" key="2">
    <source>
        <dbReference type="Pfam" id="PF04389"/>
    </source>
</evidence>
<dbReference type="Proteomes" id="UP000005551">
    <property type="component" value="Unassembled WGS sequence"/>
</dbReference>
<reference evidence="3 4" key="1">
    <citation type="submission" date="2012-05" db="EMBL/GenBank/DDBJ databases">
        <title>Genome sequence of Nitritalea halalkaliphila LW7.</title>
        <authorList>
            <person name="Jangir P.K."/>
            <person name="Singh A."/>
            <person name="Shivaji S."/>
            <person name="Sharma R."/>
        </authorList>
    </citation>
    <scope>NUCLEOTIDE SEQUENCE [LARGE SCALE GENOMIC DNA]</scope>
    <source>
        <strain evidence="3 4">LW7</strain>
    </source>
</reference>
<dbReference type="Pfam" id="PF04389">
    <property type="entry name" value="Peptidase_M28"/>
    <property type="match status" value="1"/>
</dbReference>
<evidence type="ECO:0000313" key="4">
    <source>
        <dbReference type="Proteomes" id="UP000005551"/>
    </source>
</evidence>
<accession>I5C9M2</accession>
<keyword evidence="1" id="KW-0732">Signal</keyword>
<dbReference type="STRING" id="1189621.A3SI_03303"/>
<protein>
    <submittedName>
        <fullName evidence="3">Peptidase M28</fullName>
    </submittedName>
</protein>
<evidence type="ECO:0000313" key="3">
    <source>
        <dbReference type="EMBL" id="EIM78524.1"/>
    </source>
</evidence>
<dbReference type="PANTHER" id="PTHR12147">
    <property type="entry name" value="METALLOPEPTIDASE M28 FAMILY MEMBER"/>
    <property type="match status" value="1"/>
</dbReference>
<dbReference type="Gene3D" id="3.40.630.10">
    <property type="entry name" value="Zn peptidases"/>
    <property type="match status" value="1"/>
</dbReference>
<dbReference type="GO" id="GO:0006508">
    <property type="term" value="P:proteolysis"/>
    <property type="evidence" value="ECO:0007669"/>
    <property type="project" value="InterPro"/>
</dbReference>
<dbReference type="PANTHER" id="PTHR12147:SF26">
    <property type="entry name" value="PEPTIDASE M28 DOMAIN-CONTAINING PROTEIN"/>
    <property type="match status" value="1"/>
</dbReference>
<organism evidence="3 4">
    <name type="scientific">Nitritalea halalkaliphila LW7</name>
    <dbReference type="NCBI Taxonomy" id="1189621"/>
    <lineage>
        <taxon>Bacteria</taxon>
        <taxon>Pseudomonadati</taxon>
        <taxon>Bacteroidota</taxon>
        <taxon>Cytophagia</taxon>
        <taxon>Cytophagales</taxon>
        <taxon>Cyclobacteriaceae</taxon>
        <taxon>Nitritalea</taxon>
    </lineage>
</organism>
<dbReference type="OrthoDB" id="1521787at2"/>
<dbReference type="SUPFAM" id="SSF53187">
    <property type="entry name" value="Zn-dependent exopeptidases"/>
    <property type="match status" value="1"/>
</dbReference>
<feature type="chain" id="PRO_5003700384" evidence="1">
    <location>
        <begin position="27"/>
        <end position="406"/>
    </location>
</feature>
<name>I5C9M2_9BACT</name>
<dbReference type="InterPro" id="IPR045175">
    <property type="entry name" value="M28_fam"/>
</dbReference>
<feature type="signal peptide" evidence="1">
    <location>
        <begin position="1"/>
        <end position="26"/>
    </location>
</feature>
<proteinExistence type="predicted"/>
<gene>
    <name evidence="3" type="ORF">A3SI_03303</name>
</gene>